<comment type="caution">
    <text evidence="1">The sequence shown here is derived from an EMBL/GenBank/DDBJ whole genome shotgun (WGS) entry which is preliminary data.</text>
</comment>
<accession>A0A645GC68</accession>
<proteinExistence type="predicted"/>
<organism evidence="1">
    <name type="scientific">bioreactor metagenome</name>
    <dbReference type="NCBI Taxonomy" id="1076179"/>
    <lineage>
        <taxon>unclassified sequences</taxon>
        <taxon>metagenomes</taxon>
        <taxon>ecological metagenomes</taxon>
    </lineage>
</organism>
<dbReference type="EMBL" id="VSSQ01069442">
    <property type="protein sequence ID" value="MPN21453.1"/>
    <property type="molecule type" value="Genomic_DNA"/>
</dbReference>
<reference evidence="1" key="1">
    <citation type="submission" date="2019-08" db="EMBL/GenBank/DDBJ databases">
        <authorList>
            <person name="Kucharzyk K."/>
            <person name="Murdoch R.W."/>
            <person name="Higgins S."/>
            <person name="Loffler F."/>
        </authorList>
    </citation>
    <scope>NUCLEOTIDE SEQUENCE</scope>
</reference>
<gene>
    <name evidence="1" type="ORF">SDC9_168832</name>
</gene>
<protein>
    <submittedName>
        <fullName evidence="1">Uncharacterized protein</fullName>
    </submittedName>
</protein>
<name>A0A645GC68_9ZZZZ</name>
<evidence type="ECO:0000313" key="1">
    <source>
        <dbReference type="EMBL" id="MPN21453.1"/>
    </source>
</evidence>
<dbReference type="AlphaFoldDB" id="A0A645GC68"/>
<sequence>MTSKEALVHDRLFCRLWRFSRRSAYLPVERCSRNRLLAWRIWSCSGKYSLRRVDHPFCGSTCAIQSSFPTWTKWEGSNYSGFIHSSNHDGDNSGAVGNQPMGDGSTGPLAGCSDVDRWHNHPLTGAHAGTYPFVEYEIGNCDLFPGRHRKPALPGIHRSIISRSMGCTDRDI</sequence>